<dbReference type="InterPro" id="IPR008772">
    <property type="entry name" value="Phosphonate_metab_PhnH"/>
</dbReference>
<dbReference type="Pfam" id="PF05845">
    <property type="entry name" value="PhnH"/>
    <property type="match status" value="1"/>
</dbReference>
<sequence length="121" mass="12744">MRRVPAGPLGLLRSAQAQEADVVLAPARFGPVVRTLKRGTELDPDLSVRLVLLNGGCAPGEEVRLTGPGVRGSLAVSVPGADRAFWEARGEAILCVSHERNPSDIPFDRIVRLGPAPVSAC</sequence>
<comment type="caution">
    <text evidence="1">The sequence shown here is derived from an EMBL/GenBank/DDBJ whole genome shotgun (WGS) entry which is preliminary data.</text>
</comment>
<evidence type="ECO:0000313" key="2">
    <source>
        <dbReference type="Proteomes" id="UP001165481"/>
    </source>
</evidence>
<organism evidence="1 2">
    <name type="scientific">Mesosutterella faecium</name>
    <dbReference type="NCBI Taxonomy" id="2925194"/>
    <lineage>
        <taxon>Bacteria</taxon>
        <taxon>Pseudomonadati</taxon>
        <taxon>Pseudomonadota</taxon>
        <taxon>Betaproteobacteria</taxon>
        <taxon>Burkholderiales</taxon>
        <taxon>Sutterellaceae</taxon>
        <taxon>Mesosutterella</taxon>
    </lineage>
</organism>
<dbReference type="InterPro" id="IPR038058">
    <property type="entry name" value="PhnH-like_sp"/>
</dbReference>
<keyword evidence="1" id="KW-0456">Lyase</keyword>
<dbReference type="RefSeq" id="WP_285230634.1">
    <property type="nucleotide sequence ID" value="NZ_JAKZJU020000002.1"/>
</dbReference>
<dbReference type="Proteomes" id="UP001165481">
    <property type="component" value="Unassembled WGS sequence"/>
</dbReference>
<gene>
    <name evidence="1" type="ORF">MUN46_010720</name>
</gene>
<dbReference type="EMBL" id="JAKZJU020000002">
    <property type="protein sequence ID" value="MDL2060408.1"/>
    <property type="molecule type" value="Genomic_DNA"/>
</dbReference>
<dbReference type="Gene3D" id="3.40.50.11310">
    <property type="entry name" value="Bacterial phosphonate metabolism protein PhnH"/>
    <property type="match status" value="1"/>
</dbReference>
<name>A0ABT7IR75_9BURK</name>
<reference evidence="1" key="1">
    <citation type="submission" date="2023-03" db="EMBL/GenBank/DDBJ databases">
        <title>Mesosutterella sp. nov. isolated from porcine feces.</title>
        <authorList>
            <person name="Yu S."/>
        </authorList>
    </citation>
    <scope>NUCLEOTIDE SEQUENCE</scope>
    <source>
        <strain evidence="1">AGMB02718</strain>
    </source>
</reference>
<proteinExistence type="predicted"/>
<evidence type="ECO:0000313" key="1">
    <source>
        <dbReference type="EMBL" id="MDL2060408.1"/>
    </source>
</evidence>
<dbReference type="SUPFAM" id="SSF159709">
    <property type="entry name" value="PhnH-like"/>
    <property type="match status" value="1"/>
</dbReference>
<protein>
    <submittedName>
        <fullName evidence="1">Phosphonate C-P lyase system protein PhnH</fullName>
    </submittedName>
</protein>
<accession>A0ABT7IR75</accession>
<dbReference type="GO" id="GO:0016829">
    <property type="term" value="F:lyase activity"/>
    <property type="evidence" value="ECO:0007669"/>
    <property type="project" value="UniProtKB-KW"/>
</dbReference>
<keyword evidence="2" id="KW-1185">Reference proteome</keyword>